<evidence type="ECO:0000313" key="3">
    <source>
        <dbReference type="Proteomes" id="UP000005801"/>
    </source>
</evidence>
<comment type="caution">
    <text evidence="2">The sequence shown here is derived from an EMBL/GenBank/DDBJ whole genome shotgun (WGS) entry which is preliminary data.</text>
</comment>
<protein>
    <submittedName>
        <fullName evidence="2">Uncharacterized protein</fullName>
    </submittedName>
</protein>
<organism evidence="2 3">
    <name type="scientific">Plesiocystis pacifica SIR-1</name>
    <dbReference type="NCBI Taxonomy" id="391625"/>
    <lineage>
        <taxon>Bacteria</taxon>
        <taxon>Pseudomonadati</taxon>
        <taxon>Myxococcota</taxon>
        <taxon>Polyangia</taxon>
        <taxon>Nannocystales</taxon>
        <taxon>Nannocystaceae</taxon>
        <taxon>Plesiocystis</taxon>
    </lineage>
</organism>
<feature type="compositionally biased region" description="Gly residues" evidence="1">
    <location>
        <begin position="347"/>
        <end position="358"/>
    </location>
</feature>
<feature type="region of interest" description="Disordered" evidence="1">
    <location>
        <begin position="1"/>
        <end position="53"/>
    </location>
</feature>
<accession>A6G4V3</accession>
<reference evidence="2 3" key="1">
    <citation type="submission" date="2007-06" db="EMBL/GenBank/DDBJ databases">
        <authorList>
            <person name="Shimkets L."/>
            <person name="Ferriera S."/>
            <person name="Johnson J."/>
            <person name="Kravitz S."/>
            <person name="Beeson K."/>
            <person name="Sutton G."/>
            <person name="Rogers Y.-H."/>
            <person name="Friedman R."/>
            <person name="Frazier M."/>
            <person name="Venter J.C."/>
        </authorList>
    </citation>
    <scope>NUCLEOTIDE SEQUENCE [LARGE SCALE GENOMIC DNA]</scope>
    <source>
        <strain evidence="2 3">SIR-1</strain>
    </source>
</reference>
<dbReference type="OrthoDB" id="5499508at2"/>
<dbReference type="AlphaFoldDB" id="A6G4V3"/>
<gene>
    <name evidence="2" type="ORF">PPSIR1_10595</name>
</gene>
<feature type="region of interest" description="Disordered" evidence="1">
    <location>
        <begin position="333"/>
        <end position="363"/>
    </location>
</feature>
<name>A6G4V3_9BACT</name>
<proteinExistence type="predicted"/>
<evidence type="ECO:0000313" key="2">
    <source>
        <dbReference type="EMBL" id="EDM79045.1"/>
    </source>
</evidence>
<dbReference type="EMBL" id="ABCS01000023">
    <property type="protein sequence ID" value="EDM79045.1"/>
    <property type="molecule type" value="Genomic_DNA"/>
</dbReference>
<dbReference type="Proteomes" id="UP000005801">
    <property type="component" value="Unassembled WGS sequence"/>
</dbReference>
<sequence length="392" mass="41341">MACFLGAATPAHAAPAGDDAPGAAASAVGPEGSSEDPEAAATADDQQPPLSKEEAQATVEAAIEAWRAGQWTQVRDLLEPYVRDAERIVDPFLREQALRYLAEATLYDPGLDGNEREALARGYIERILDQQSTWTPPSGIHGRLFYDLAGVTRAERDSQAASACQGQLLTCEADLGELDADHRSLIGDHATLQEAYDSQLVERTQVIQRNRGLALIPFGVGHFTGGRMWLGGLFVGLEAVTGGAGLALILTRNTAYGCQRTAGFQPGSLICTVDDELSDAQVAQVEREIETIRDVEQAMGIAFLSLVVLDVALSQVLFERFEVVRIDEVPRNELTSPTAGDDSPSAGPGGPAGAGGGSSEASAKMRLRPSPVFFSGPSGLPAGGGLGLRIQF</sequence>
<feature type="compositionally biased region" description="Low complexity" evidence="1">
    <location>
        <begin position="1"/>
        <end position="30"/>
    </location>
</feature>
<evidence type="ECO:0000256" key="1">
    <source>
        <dbReference type="SAM" id="MobiDB-lite"/>
    </source>
</evidence>
<dbReference type="RefSeq" id="WP_006971752.1">
    <property type="nucleotide sequence ID" value="NZ_ABCS01000023.1"/>
</dbReference>
<keyword evidence="3" id="KW-1185">Reference proteome</keyword>